<keyword evidence="2" id="KW-0722">Serine protease inhibitor</keyword>
<dbReference type="AlphaFoldDB" id="A0A6G0ZN72"/>
<evidence type="ECO:0000313" key="6">
    <source>
        <dbReference type="Proteomes" id="UP000478052"/>
    </source>
</evidence>
<dbReference type="InterPro" id="IPR020901">
    <property type="entry name" value="Prtase_inh_Kunz-CS"/>
</dbReference>
<evidence type="ECO:0000256" key="3">
    <source>
        <dbReference type="ARBA" id="ARBA00023157"/>
    </source>
</evidence>
<dbReference type="PRINTS" id="PR00759">
    <property type="entry name" value="BASICPTASE"/>
</dbReference>
<dbReference type="CDD" id="cd00109">
    <property type="entry name" value="Kunitz-type"/>
    <property type="match status" value="1"/>
</dbReference>
<dbReference type="Pfam" id="PF00014">
    <property type="entry name" value="Kunitz_BPTI"/>
    <property type="match status" value="1"/>
</dbReference>
<evidence type="ECO:0000313" key="5">
    <source>
        <dbReference type="EMBL" id="KAF0772503.1"/>
    </source>
</evidence>
<name>A0A6G0ZN72_APHCR</name>
<evidence type="ECO:0000259" key="4">
    <source>
        <dbReference type="PROSITE" id="PS50279"/>
    </source>
</evidence>
<dbReference type="PROSITE" id="PS50279">
    <property type="entry name" value="BPTI_KUNITZ_2"/>
    <property type="match status" value="1"/>
</dbReference>
<comment type="caution">
    <text evidence="5">The sequence shown here is derived from an EMBL/GenBank/DDBJ whole genome shotgun (WGS) entry which is preliminary data.</text>
</comment>
<feature type="domain" description="BPTI/Kunitz inhibitor" evidence="4">
    <location>
        <begin position="37"/>
        <end position="90"/>
    </location>
</feature>
<evidence type="ECO:0000256" key="1">
    <source>
        <dbReference type="ARBA" id="ARBA00022690"/>
    </source>
</evidence>
<evidence type="ECO:0000256" key="2">
    <source>
        <dbReference type="ARBA" id="ARBA00022900"/>
    </source>
</evidence>
<dbReference type="Proteomes" id="UP000478052">
    <property type="component" value="Unassembled WGS sequence"/>
</dbReference>
<dbReference type="PANTHER" id="PTHR10083">
    <property type="entry name" value="KUNITZ-TYPE PROTEASE INHIBITOR-RELATED"/>
    <property type="match status" value="1"/>
</dbReference>
<sequence length="142" mass="16289">MELRRRNNCYLVFACTLALGFLICMPVTTHSLIRGDCFLPPDEGNCGNRLTLRVKYYFDATNDDCSEFLYFGCGGNDNRFDSFEECENDFSHVNAVNLYDSRLDDLNAKRGKKLSGPLRKMIETTTTEINHVVFEMIKLYLG</sequence>
<keyword evidence="6" id="KW-1185">Reference proteome</keyword>
<reference evidence="5 6" key="1">
    <citation type="submission" date="2019-08" db="EMBL/GenBank/DDBJ databases">
        <title>Whole genome of Aphis craccivora.</title>
        <authorList>
            <person name="Voronova N.V."/>
            <person name="Shulinski R.S."/>
            <person name="Bandarenka Y.V."/>
            <person name="Zhorov D.G."/>
            <person name="Warner D."/>
        </authorList>
    </citation>
    <scope>NUCLEOTIDE SEQUENCE [LARGE SCALE GENOMIC DNA]</scope>
    <source>
        <strain evidence="5">180601</strain>
        <tissue evidence="5">Whole Body</tissue>
    </source>
</reference>
<dbReference type="GO" id="GO:0004867">
    <property type="term" value="F:serine-type endopeptidase inhibitor activity"/>
    <property type="evidence" value="ECO:0007669"/>
    <property type="project" value="UniProtKB-KW"/>
</dbReference>
<dbReference type="InterPro" id="IPR036880">
    <property type="entry name" value="Kunitz_BPTI_sf"/>
</dbReference>
<dbReference type="PANTHER" id="PTHR10083:SF374">
    <property type="entry name" value="BPTI_KUNITZ INHIBITOR DOMAIN-CONTAINING PROTEIN"/>
    <property type="match status" value="1"/>
</dbReference>
<dbReference type="InterPro" id="IPR050098">
    <property type="entry name" value="TFPI/VKTCI-like"/>
</dbReference>
<gene>
    <name evidence="5" type="ORF">FWK35_00004513</name>
</gene>
<keyword evidence="3" id="KW-1015">Disulfide bond</keyword>
<dbReference type="InterPro" id="IPR002223">
    <property type="entry name" value="Kunitz_BPTI"/>
</dbReference>
<dbReference type="SMART" id="SM00131">
    <property type="entry name" value="KU"/>
    <property type="match status" value="1"/>
</dbReference>
<dbReference type="SUPFAM" id="SSF57362">
    <property type="entry name" value="BPTI-like"/>
    <property type="match status" value="1"/>
</dbReference>
<dbReference type="PROSITE" id="PS00280">
    <property type="entry name" value="BPTI_KUNITZ_1"/>
    <property type="match status" value="1"/>
</dbReference>
<dbReference type="EMBL" id="VUJU01000166">
    <property type="protein sequence ID" value="KAF0772503.1"/>
    <property type="molecule type" value="Genomic_DNA"/>
</dbReference>
<dbReference type="GO" id="GO:0005615">
    <property type="term" value="C:extracellular space"/>
    <property type="evidence" value="ECO:0007669"/>
    <property type="project" value="TreeGrafter"/>
</dbReference>
<proteinExistence type="predicted"/>
<accession>A0A6G0ZN72</accession>
<dbReference type="Gene3D" id="4.10.410.10">
    <property type="entry name" value="Pancreatic trypsin inhibitor Kunitz domain"/>
    <property type="match status" value="1"/>
</dbReference>
<keyword evidence="1" id="KW-0646">Protease inhibitor</keyword>
<organism evidence="5 6">
    <name type="scientific">Aphis craccivora</name>
    <name type="common">Cowpea aphid</name>
    <dbReference type="NCBI Taxonomy" id="307492"/>
    <lineage>
        <taxon>Eukaryota</taxon>
        <taxon>Metazoa</taxon>
        <taxon>Ecdysozoa</taxon>
        <taxon>Arthropoda</taxon>
        <taxon>Hexapoda</taxon>
        <taxon>Insecta</taxon>
        <taxon>Pterygota</taxon>
        <taxon>Neoptera</taxon>
        <taxon>Paraneoptera</taxon>
        <taxon>Hemiptera</taxon>
        <taxon>Sternorrhyncha</taxon>
        <taxon>Aphidomorpha</taxon>
        <taxon>Aphidoidea</taxon>
        <taxon>Aphididae</taxon>
        <taxon>Aphidini</taxon>
        <taxon>Aphis</taxon>
        <taxon>Aphis</taxon>
    </lineage>
</organism>
<protein>
    <submittedName>
        <fullName evidence="5">KappaPI-actitoxin-Avd3d-like</fullName>
    </submittedName>
</protein>
<dbReference type="OrthoDB" id="4473401at2759"/>